<evidence type="ECO:0000313" key="4">
    <source>
        <dbReference type="Proteomes" id="UP000695022"/>
    </source>
</evidence>
<evidence type="ECO:0000313" key="5">
    <source>
        <dbReference type="RefSeq" id="XP_014666029.1"/>
    </source>
</evidence>
<sequence>MGGKKEAHGDKLLVIVEKSLRPEIAEYLQKHRGTLSLYVQSLYGDSNKNIKQLEMGELEQFIRVNTVVGIFTYEDGPAIIASILTEKFPHLYGPSFISAFLCFNKYYTHQLVDPDPLPFKFVDLRACADRSDAAMSEILNITGVPAFIKLTTSTESMDVYLAYNEEELRNVIETLSELTTEATEFLDRLQEHLKPEQFPPHYSRGAIAMKYMKDASIINVHGYVCKGQIHHWVIGDKKHWPKKPELMHMIAFPSDHSPTTLGKAWNKYDQTAETLIKYGYDDQFLEVEMFVTEQGDVHLMEINGRSVIGLRRSSHVLNNGDMITAVVDIATGVCPIPPTYNGKRTGIIKLSILESGRLGDLIDVEFCNSLAAMDLCDPVDKDMYVDCLRYTRGGYIVNSIRVDGDTTEDILAKAKHILSNVYKDPEYLKKFER</sequence>
<evidence type="ECO:0000256" key="3">
    <source>
        <dbReference type="ARBA" id="ARBA00022840"/>
    </source>
</evidence>
<keyword evidence="4" id="KW-1185">Reference proteome</keyword>
<keyword evidence="1" id="KW-0436">Ligase</keyword>
<dbReference type="PANTHER" id="PTHR43585">
    <property type="entry name" value="FUMIPYRROLE BIOSYNTHESIS PROTEIN C"/>
    <property type="match status" value="1"/>
</dbReference>
<evidence type="ECO:0000256" key="1">
    <source>
        <dbReference type="ARBA" id="ARBA00022598"/>
    </source>
</evidence>
<name>A0ABM1E1F8_PRICU</name>
<protein>
    <submittedName>
        <fullName evidence="5">Uncharacterized protein LOC106808006 isoform X1</fullName>
    </submittedName>
</protein>
<dbReference type="RefSeq" id="XP_014666029.1">
    <property type="nucleotide sequence ID" value="XM_014810543.1"/>
</dbReference>
<proteinExistence type="predicted"/>
<accession>A0ABM1E1F8</accession>
<dbReference type="InterPro" id="IPR052032">
    <property type="entry name" value="ATP-dep_AA_Ligase"/>
</dbReference>
<dbReference type="SUPFAM" id="SSF56059">
    <property type="entry name" value="Glutathione synthetase ATP-binding domain-like"/>
    <property type="match status" value="1"/>
</dbReference>
<gene>
    <name evidence="5" type="primary">LOC106808006</name>
</gene>
<dbReference type="Proteomes" id="UP000695022">
    <property type="component" value="Unplaced"/>
</dbReference>
<dbReference type="PANTHER" id="PTHR43585:SF2">
    <property type="entry name" value="ATP-GRASP ENZYME FSQD"/>
    <property type="match status" value="1"/>
</dbReference>
<dbReference type="GeneID" id="106808006"/>
<keyword evidence="2" id="KW-0547">Nucleotide-binding</keyword>
<dbReference type="Gene3D" id="3.30.470.20">
    <property type="entry name" value="ATP-grasp fold, B domain"/>
    <property type="match status" value="1"/>
</dbReference>
<reference evidence="5" key="1">
    <citation type="submission" date="2025-08" db="UniProtKB">
        <authorList>
            <consortium name="RefSeq"/>
        </authorList>
    </citation>
    <scope>IDENTIFICATION</scope>
</reference>
<keyword evidence="3" id="KW-0067">ATP-binding</keyword>
<organism evidence="4 5">
    <name type="scientific">Priapulus caudatus</name>
    <name type="common">Priapulid worm</name>
    <dbReference type="NCBI Taxonomy" id="37621"/>
    <lineage>
        <taxon>Eukaryota</taxon>
        <taxon>Metazoa</taxon>
        <taxon>Ecdysozoa</taxon>
        <taxon>Scalidophora</taxon>
        <taxon>Priapulida</taxon>
        <taxon>Priapulimorpha</taxon>
        <taxon>Priapulimorphida</taxon>
        <taxon>Priapulidae</taxon>
        <taxon>Priapulus</taxon>
    </lineage>
</organism>
<evidence type="ECO:0000256" key="2">
    <source>
        <dbReference type="ARBA" id="ARBA00022741"/>
    </source>
</evidence>